<evidence type="ECO:0000313" key="11">
    <source>
        <dbReference type="Proteomes" id="UP000281985"/>
    </source>
</evidence>
<evidence type="ECO:0000256" key="4">
    <source>
        <dbReference type="ARBA" id="ARBA00022679"/>
    </source>
</evidence>
<dbReference type="FunFam" id="3.30.565.10:FF:000010">
    <property type="entry name" value="Sensor histidine kinase RcsC"/>
    <property type="match status" value="1"/>
</dbReference>
<dbReference type="EC" id="2.7.13.3" evidence="2"/>
<dbReference type="Proteomes" id="UP000281985">
    <property type="component" value="Unassembled WGS sequence"/>
</dbReference>
<feature type="domain" description="Response regulatory" evidence="9">
    <location>
        <begin position="387"/>
        <end position="506"/>
    </location>
</feature>
<dbReference type="CDD" id="cd17546">
    <property type="entry name" value="REC_hyHK_CKI1_RcsC-like"/>
    <property type="match status" value="1"/>
</dbReference>
<evidence type="ECO:0000256" key="5">
    <source>
        <dbReference type="ARBA" id="ARBA00022777"/>
    </source>
</evidence>
<dbReference type="SMART" id="SM00387">
    <property type="entry name" value="HATPase_c"/>
    <property type="match status" value="1"/>
</dbReference>
<feature type="modified residue" description="4-aspartylphosphate" evidence="7">
    <location>
        <position position="437"/>
    </location>
</feature>
<evidence type="ECO:0000256" key="2">
    <source>
        <dbReference type="ARBA" id="ARBA00012438"/>
    </source>
</evidence>
<dbReference type="PRINTS" id="PR00344">
    <property type="entry name" value="BCTRLSENSOR"/>
</dbReference>
<dbReference type="PANTHER" id="PTHR45339:SF1">
    <property type="entry name" value="HYBRID SIGNAL TRANSDUCTION HISTIDINE KINASE J"/>
    <property type="match status" value="1"/>
</dbReference>
<sequence length="517" mass="59389">MIEELRKDFVKNTTQIIVSDTESRVLQSDNNILSIPTGNYLTSVHPFFYTISNLLEEPLDENYFYCVQIENLGKNYFFDIKTKIYRKSGQVALFLIDFTEHYKSVHKIKQARNESIIDFNIAQELNNELQVQRGFKNKFLANVSHEIRTPLNSIVGFIQVLQNTGLNREQLDLVNIVKSSSENLKSIVNDLLDISKIEAGRLEIKNKRFNLHLLLDELVKAHQIQAEEKRITFQFERGESLPRFIVLDRLRLNQVLVNLLDNAIKYTQVGNITFSVTTPSKNRRKIPIVFEVKDTGIGIDAENVTTIFESFTQLEKRGLFGGTGLGLSIVKQLSELMEGKIEVESVKGKGSIFRFTVEAGVSHDQKAEKKLRSRTSKSKESKNSKYRVLLGEDIEVNQLLLMRIFADHPDYSLDIAKNGEHVLKLLDHYKYDLILMDLTMPIMDGFDATARIRNHKNKHISKIPIIALSARCSDEDIEESKEVGMNGYLIKPIDERELFQTMEKLIQRYKRKGQGVS</sequence>
<dbReference type="InterPro" id="IPR005467">
    <property type="entry name" value="His_kinase_dom"/>
</dbReference>
<evidence type="ECO:0000256" key="3">
    <source>
        <dbReference type="ARBA" id="ARBA00022553"/>
    </source>
</evidence>
<keyword evidence="6" id="KW-0902">Two-component regulatory system</keyword>
<keyword evidence="3 7" id="KW-0597">Phosphoprotein</keyword>
<comment type="caution">
    <text evidence="10">The sequence shown here is derived from an EMBL/GenBank/DDBJ whole genome shotgun (WGS) entry which is preliminary data.</text>
</comment>
<dbReference type="PROSITE" id="PS50109">
    <property type="entry name" value="HIS_KIN"/>
    <property type="match status" value="1"/>
</dbReference>
<feature type="domain" description="Histidine kinase" evidence="8">
    <location>
        <begin position="142"/>
        <end position="361"/>
    </location>
</feature>
<evidence type="ECO:0000259" key="9">
    <source>
        <dbReference type="PROSITE" id="PS50110"/>
    </source>
</evidence>
<dbReference type="CDD" id="cd00082">
    <property type="entry name" value="HisKA"/>
    <property type="match status" value="1"/>
</dbReference>
<evidence type="ECO:0000259" key="8">
    <source>
        <dbReference type="PROSITE" id="PS50109"/>
    </source>
</evidence>
<name>A0A3M0GFC8_9FLAO</name>
<keyword evidence="4" id="KW-0808">Transferase</keyword>
<evidence type="ECO:0000256" key="7">
    <source>
        <dbReference type="PROSITE-ProRule" id="PRU00169"/>
    </source>
</evidence>
<evidence type="ECO:0000256" key="1">
    <source>
        <dbReference type="ARBA" id="ARBA00000085"/>
    </source>
</evidence>
<keyword evidence="11" id="KW-1185">Reference proteome</keyword>
<dbReference type="InterPro" id="IPR003594">
    <property type="entry name" value="HATPase_dom"/>
</dbReference>
<dbReference type="InterPro" id="IPR001789">
    <property type="entry name" value="Sig_transdc_resp-reg_receiver"/>
</dbReference>
<dbReference type="SUPFAM" id="SSF47384">
    <property type="entry name" value="Homodimeric domain of signal transducing histidine kinase"/>
    <property type="match status" value="1"/>
</dbReference>
<dbReference type="Pfam" id="PF00512">
    <property type="entry name" value="HisKA"/>
    <property type="match status" value="1"/>
</dbReference>
<dbReference type="Pfam" id="PF02518">
    <property type="entry name" value="HATPase_c"/>
    <property type="match status" value="1"/>
</dbReference>
<dbReference type="RefSeq" id="WP_121916233.1">
    <property type="nucleotide sequence ID" value="NZ_REFV01000002.1"/>
</dbReference>
<keyword evidence="5" id="KW-0418">Kinase</keyword>
<dbReference type="PANTHER" id="PTHR45339">
    <property type="entry name" value="HYBRID SIGNAL TRANSDUCTION HISTIDINE KINASE J"/>
    <property type="match status" value="1"/>
</dbReference>
<dbReference type="FunFam" id="1.10.287.130:FF:000001">
    <property type="entry name" value="Two-component sensor histidine kinase"/>
    <property type="match status" value="1"/>
</dbReference>
<dbReference type="Gene3D" id="3.30.565.10">
    <property type="entry name" value="Histidine kinase-like ATPase, C-terminal domain"/>
    <property type="match status" value="1"/>
</dbReference>
<evidence type="ECO:0000313" key="10">
    <source>
        <dbReference type="EMBL" id="RMB63430.1"/>
    </source>
</evidence>
<dbReference type="Gene3D" id="3.40.50.2300">
    <property type="match status" value="1"/>
</dbReference>
<gene>
    <name evidence="10" type="ORF">EAX61_03300</name>
</gene>
<dbReference type="OrthoDB" id="9816309at2"/>
<dbReference type="PROSITE" id="PS50110">
    <property type="entry name" value="RESPONSE_REGULATORY"/>
    <property type="match status" value="1"/>
</dbReference>
<organism evidence="10 11">
    <name type="scientific">Dokdonia sinensis</name>
    <dbReference type="NCBI Taxonomy" id="2479847"/>
    <lineage>
        <taxon>Bacteria</taxon>
        <taxon>Pseudomonadati</taxon>
        <taxon>Bacteroidota</taxon>
        <taxon>Flavobacteriia</taxon>
        <taxon>Flavobacteriales</taxon>
        <taxon>Flavobacteriaceae</taxon>
        <taxon>Dokdonia</taxon>
    </lineage>
</organism>
<dbReference type="SMART" id="SM00448">
    <property type="entry name" value="REC"/>
    <property type="match status" value="1"/>
</dbReference>
<reference evidence="10 11" key="1">
    <citation type="submission" date="2018-10" db="EMBL/GenBank/DDBJ databases">
        <title>Dokdonia luteus sp. nov., isolated from sea water.</title>
        <authorList>
            <person name="Zhou L.Y."/>
            <person name="Du Z.J."/>
        </authorList>
    </citation>
    <scope>NUCLEOTIDE SEQUENCE [LARGE SCALE GENOMIC DNA]</scope>
    <source>
        <strain evidence="10 11">SH27</strain>
    </source>
</reference>
<dbReference type="InterPro" id="IPR036890">
    <property type="entry name" value="HATPase_C_sf"/>
</dbReference>
<protein>
    <recommendedName>
        <fullName evidence="2">histidine kinase</fullName>
        <ecNumber evidence="2">2.7.13.3</ecNumber>
    </recommendedName>
</protein>
<dbReference type="Gene3D" id="1.10.287.130">
    <property type="match status" value="1"/>
</dbReference>
<accession>A0A3M0GFC8</accession>
<proteinExistence type="predicted"/>
<dbReference type="AlphaFoldDB" id="A0A3M0GFC8"/>
<dbReference type="SUPFAM" id="SSF52172">
    <property type="entry name" value="CheY-like"/>
    <property type="match status" value="1"/>
</dbReference>
<dbReference type="Pfam" id="PF00072">
    <property type="entry name" value="Response_reg"/>
    <property type="match status" value="1"/>
</dbReference>
<comment type="catalytic activity">
    <reaction evidence="1">
        <text>ATP + protein L-histidine = ADP + protein N-phospho-L-histidine.</text>
        <dbReference type="EC" id="2.7.13.3"/>
    </reaction>
</comment>
<dbReference type="SUPFAM" id="SSF55874">
    <property type="entry name" value="ATPase domain of HSP90 chaperone/DNA topoisomerase II/histidine kinase"/>
    <property type="match status" value="1"/>
</dbReference>
<evidence type="ECO:0000256" key="6">
    <source>
        <dbReference type="ARBA" id="ARBA00023012"/>
    </source>
</evidence>
<dbReference type="InterPro" id="IPR004358">
    <property type="entry name" value="Sig_transdc_His_kin-like_C"/>
</dbReference>
<dbReference type="InterPro" id="IPR036097">
    <property type="entry name" value="HisK_dim/P_sf"/>
</dbReference>
<dbReference type="GO" id="GO:0000155">
    <property type="term" value="F:phosphorelay sensor kinase activity"/>
    <property type="evidence" value="ECO:0007669"/>
    <property type="project" value="InterPro"/>
</dbReference>
<dbReference type="InterPro" id="IPR011006">
    <property type="entry name" value="CheY-like_superfamily"/>
</dbReference>
<dbReference type="SMART" id="SM00388">
    <property type="entry name" value="HisKA"/>
    <property type="match status" value="1"/>
</dbReference>
<dbReference type="EMBL" id="REFV01000002">
    <property type="protein sequence ID" value="RMB63430.1"/>
    <property type="molecule type" value="Genomic_DNA"/>
</dbReference>
<dbReference type="InterPro" id="IPR003661">
    <property type="entry name" value="HisK_dim/P_dom"/>
</dbReference>